<organism evidence="2 3">
    <name type="scientific">Gossypium australe</name>
    <dbReference type="NCBI Taxonomy" id="47621"/>
    <lineage>
        <taxon>Eukaryota</taxon>
        <taxon>Viridiplantae</taxon>
        <taxon>Streptophyta</taxon>
        <taxon>Embryophyta</taxon>
        <taxon>Tracheophyta</taxon>
        <taxon>Spermatophyta</taxon>
        <taxon>Magnoliopsida</taxon>
        <taxon>eudicotyledons</taxon>
        <taxon>Gunneridae</taxon>
        <taxon>Pentapetalae</taxon>
        <taxon>rosids</taxon>
        <taxon>malvids</taxon>
        <taxon>Malvales</taxon>
        <taxon>Malvaceae</taxon>
        <taxon>Malvoideae</taxon>
        <taxon>Gossypium</taxon>
    </lineage>
</organism>
<evidence type="ECO:0000313" key="3">
    <source>
        <dbReference type="Proteomes" id="UP000325315"/>
    </source>
</evidence>
<keyword evidence="3" id="KW-1185">Reference proteome</keyword>
<dbReference type="Proteomes" id="UP000325315">
    <property type="component" value="Unassembled WGS sequence"/>
</dbReference>
<dbReference type="OrthoDB" id="2272416at2759"/>
<reference evidence="3" key="1">
    <citation type="journal article" date="2019" name="Plant Biotechnol. J.">
        <title>Genome sequencing of the Australian wild diploid species Gossypium australe highlights disease resistance and delayed gland morphogenesis.</title>
        <authorList>
            <person name="Cai Y."/>
            <person name="Cai X."/>
            <person name="Wang Q."/>
            <person name="Wang P."/>
            <person name="Zhang Y."/>
            <person name="Cai C."/>
            <person name="Xu Y."/>
            <person name="Wang K."/>
            <person name="Zhou Z."/>
            <person name="Wang C."/>
            <person name="Geng S."/>
            <person name="Li B."/>
            <person name="Dong Q."/>
            <person name="Hou Y."/>
            <person name="Wang H."/>
            <person name="Ai P."/>
            <person name="Liu Z."/>
            <person name="Yi F."/>
            <person name="Sun M."/>
            <person name="An G."/>
            <person name="Cheng J."/>
            <person name="Zhang Y."/>
            <person name="Shi Q."/>
            <person name="Xie Y."/>
            <person name="Shi X."/>
            <person name="Chang Y."/>
            <person name="Huang F."/>
            <person name="Chen Y."/>
            <person name="Hong S."/>
            <person name="Mi L."/>
            <person name="Sun Q."/>
            <person name="Zhang L."/>
            <person name="Zhou B."/>
            <person name="Peng R."/>
            <person name="Zhang X."/>
            <person name="Liu F."/>
        </authorList>
    </citation>
    <scope>NUCLEOTIDE SEQUENCE [LARGE SCALE GENOMIC DNA]</scope>
    <source>
        <strain evidence="3">cv. PA1801</strain>
    </source>
</reference>
<dbReference type="AlphaFoldDB" id="A0A5B6WZV7"/>
<accession>A0A5B6WZV7</accession>
<dbReference type="EMBL" id="SMMG02000001">
    <property type="protein sequence ID" value="KAA3487511.1"/>
    <property type="molecule type" value="Genomic_DNA"/>
</dbReference>
<proteinExistence type="predicted"/>
<evidence type="ECO:0000313" key="2">
    <source>
        <dbReference type="EMBL" id="KAA3487511.1"/>
    </source>
</evidence>
<feature type="region of interest" description="Disordered" evidence="1">
    <location>
        <begin position="1"/>
        <end position="23"/>
    </location>
</feature>
<name>A0A5B6WZV7_9ROSI</name>
<sequence>MDPERAVTDDVESNALAPAQGTVPSNSRLVTSVDKIRKYGAEEFWATNDDDAEKAEFWLENTIQVFDEMSLTSEECIKCVVSLLRDAAYQWWKTLIFVVPKERIEFRKKYISERFIDQKRKEFLELK</sequence>
<gene>
    <name evidence="2" type="ORF">EPI10_031330</name>
</gene>
<evidence type="ECO:0000256" key="1">
    <source>
        <dbReference type="SAM" id="MobiDB-lite"/>
    </source>
</evidence>
<comment type="caution">
    <text evidence="2">The sequence shown here is derived from an EMBL/GenBank/DDBJ whole genome shotgun (WGS) entry which is preliminary data.</text>
</comment>
<protein>
    <submittedName>
        <fullName evidence="2">Sal-like protein 1</fullName>
    </submittedName>
</protein>